<dbReference type="Pfam" id="PF04145">
    <property type="entry name" value="Ctr"/>
    <property type="match status" value="1"/>
</dbReference>
<sequence length="172" mass="19095">MDPSHMDHSKMDLGGMGTPMEAAAMCSMNMLFNWQTSNLCIIFQWWHIQTTGGLLFSLIGIVGLTALYEAIRAGSRRYEKWSAKRAGEVPQIGAIAESTPLWLTGRNQDDVAKRAHVFKAVLYAVQSFYAFMLMLMFMTYNGWVMIAMGIGAFVGYLVFGTDTAATKESACH</sequence>
<dbReference type="PANTHER" id="PTHR12483:SF115">
    <property type="entry name" value="COPPER TRANSPORT PROTEIN"/>
    <property type="match status" value="1"/>
</dbReference>
<protein>
    <recommendedName>
        <fullName evidence="4">Copper transport protein</fullName>
    </recommendedName>
</protein>
<keyword evidence="3 4" id="KW-0472">Membrane</keyword>
<comment type="caution">
    <text evidence="5">The sequence shown here is derived from an EMBL/GenBank/DDBJ whole genome shotgun (WGS) entry which is preliminary data.</text>
</comment>
<evidence type="ECO:0000313" key="6">
    <source>
        <dbReference type="Proteomes" id="UP000887226"/>
    </source>
</evidence>
<evidence type="ECO:0000256" key="2">
    <source>
        <dbReference type="ARBA" id="ARBA00022989"/>
    </source>
</evidence>
<accession>A0A9P8CET3</accession>
<keyword evidence="2 4" id="KW-1133">Transmembrane helix</keyword>
<dbReference type="AlphaFoldDB" id="A0A9P8CET3"/>
<evidence type="ECO:0000256" key="4">
    <source>
        <dbReference type="RuleBase" id="RU367022"/>
    </source>
</evidence>
<feature type="transmembrane region" description="Helical" evidence="4">
    <location>
        <begin position="52"/>
        <end position="71"/>
    </location>
</feature>
<keyword evidence="6" id="KW-1185">Reference proteome</keyword>
<evidence type="ECO:0000256" key="1">
    <source>
        <dbReference type="ARBA" id="ARBA00022692"/>
    </source>
</evidence>
<dbReference type="GO" id="GO:0016020">
    <property type="term" value="C:membrane"/>
    <property type="evidence" value="ECO:0007669"/>
    <property type="project" value="UniProtKB-SubCell"/>
</dbReference>
<dbReference type="EMBL" id="MU253904">
    <property type="protein sequence ID" value="KAG9244453.1"/>
    <property type="molecule type" value="Genomic_DNA"/>
</dbReference>
<comment type="subcellular location">
    <subcellularLocation>
        <location evidence="4">Membrane</location>
        <topology evidence="4">Multi-pass membrane protein</topology>
    </subcellularLocation>
</comment>
<reference evidence="5" key="1">
    <citation type="journal article" date="2021" name="IMA Fungus">
        <title>Genomic characterization of three marine fungi, including Emericellopsis atlantica sp. nov. with signatures of a generalist lifestyle and marine biomass degradation.</title>
        <authorList>
            <person name="Hagestad O.C."/>
            <person name="Hou L."/>
            <person name="Andersen J.H."/>
            <person name="Hansen E.H."/>
            <person name="Altermark B."/>
            <person name="Li C."/>
            <person name="Kuhnert E."/>
            <person name="Cox R.J."/>
            <person name="Crous P.W."/>
            <person name="Spatafora J.W."/>
            <person name="Lail K."/>
            <person name="Amirebrahimi M."/>
            <person name="Lipzen A."/>
            <person name="Pangilinan J."/>
            <person name="Andreopoulos W."/>
            <person name="Hayes R.D."/>
            <person name="Ng V."/>
            <person name="Grigoriev I.V."/>
            <person name="Jackson S.A."/>
            <person name="Sutton T.D.S."/>
            <person name="Dobson A.D.W."/>
            <person name="Rama T."/>
        </authorList>
    </citation>
    <scope>NUCLEOTIDE SEQUENCE</scope>
    <source>
        <strain evidence="5">TRa3180A</strain>
    </source>
</reference>
<keyword evidence="1 4" id="KW-0812">Transmembrane</keyword>
<proteinExistence type="inferred from homology"/>
<dbReference type="OrthoDB" id="161814at2759"/>
<feature type="transmembrane region" description="Helical" evidence="4">
    <location>
        <begin position="120"/>
        <end position="137"/>
    </location>
</feature>
<feature type="transmembrane region" description="Helical" evidence="4">
    <location>
        <begin position="143"/>
        <end position="159"/>
    </location>
</feature>
<keyword evidence="4" id="KW-0186">Copper</keyword>
<gene>
    <name evidence="5" type="ORF">BJ878DRAFT_421323</name>
</gene>
<keyword evidence="4" id="KW-0406">Ion transport</keyword>
<evidence type="ECO:0000256" key="3">
    <source>
        <dbReference type="ARBA" id="ARBA00023136"/>
    </source>
</evidence>
<dbReference type="Proteomes" id="UP000887226">
    <property type="component" value="Unassembled WGS sequence"/>
</dbReference>
<evidence type="ECO:0000313" key="5">
    <source>
        <dbReference type="EMBL" id="KAG9244453.1"/>
    </source>
</evidence>
<keyword evidence="4" id="KW-0187">Copper transport</keyword>
<keyword evidence="4" id="KW-0813">Transport</keyword>
<organism evidence="5 6">
    <name type="scientific">Calycina marina</name>
    <dbReference type="NCBI Taxonomy" id="1763456"/>
    <lineage>
        <taxon>Eukaryota</taxon>
        <taxon>Fungi</taxon>
        <taxon>Dikarya</taxon>
        <taxon>Ascomycota</taxon>
        <taxon>Pezizomycotina</taxon>
        <taxon>Leotiomycetes</taxon>
        <taxon>Helotiales</taxon>
        <taxon>Pezizellaceae</taxon>
        <taxon>Calycina</taxon>
    </lineage>
</organism>
<dbReference type="GO" id="GO:0005375">
    <property type="term" value="F:copper ion transmembrane transporter activity"/>
    <property type="evidence" value="ECO:0007669"/>
    <property type="project" value="UniProtKB-UniRule"/>
</dbReference>
<name>A0A9P8CET3_9HELO</name>
<dbReference type="InterPro" id="IPR007274">
    <property type="entry name" value="Cop_transporter"/>
</dbReference>
<comment type="similarity">
    <text evidence="4">Belongs to the copper transporter (Ctr) (TC 1.A.56) family. SLC31A subfamily.</text>
</comment>
<dbReference type="PANTHER" id="PTHR12483">
    <property type="entry name" value="SOLUTE CARRIER FAMILY 31 COPPER TRANSPORTERS"/>
    <property type="match status" value="1"/>
</dbReference>